<dbReference type="SUPFAM" id="SSF54695">
    <property type="entry name" value="POZ domain"/>
    <property type="match status" value="1"/>
</dbReference>
<comment type="caution">
    <text evidence="3">The sequence shown here is derived from an EMBL/GenBank/DDBJ whole genome shotgun (WGS) entry which is preliminary data.</text>
</comment>
<evidence type="ECO:0000313" key="3">
    <source>
        <dbReference type="EMBL" id="KAF8694793.1"/>
    </source>
</evidence>
<keyword evidence="4" id="KW-1185">Reference proteome</keyword>
<dbReference type="PANTHER" id="PTHR46672:SF4">
    <property type="entry name" value="OS08G0495500 PROTEIN"/>
    <property type="match status" value="1"/>
</dbReference>
<dbReference type="CDD" id="cd14733">
    <property type="entry name" value="BACK"/>
    <property type="match status" value="1"/>
</dbReference>
<name>A0A835EJL3_9POAL</name>
<proteinExistence type="predicted"/>
<organism evidence="3 4">
    <name type="scientific">Digitaria exilis</name>
    <dbReference type="NCBI Taxonomy" id="1010633"/>
    <lineage>
        <taxon>Eukaryota</taxon>
        <taxon>Viridiplantae</taxon>
        <taxon>Streptophyta</taxon>
        <taxon>Embryophyta</taxon>
        <taxon>Tracheophyta</taxon>
        <taxon>Spermatophyta</taxon>
        <taxon>Magnoliopsida</taxon>
        <taxon>Liliopsida</taxon>
        <taxon>Poales</taxon>
        <taxon>Poaceae</taxon>
        <taxon>PACMAD clade</taxon>
        <taxon>Panicoideae</taxon>
        <taxon>Panicodae</taxon>
        <taxon>Paniceae</taxon>
        <taxon>Anthephorinae</taxon>
        <taxon>Digitaria</taxon>
    </lineage>
</organism>
<accession>A0A835EJL3</accession>
<dbReference type="PANTHER" id="PTHR46672">
    <property type="entry name" value="OS08G0495500 PROTEIN-RELATED"/>
    <property type="match status" value="1"/>
</dbReference>
<dbReference type="InterPro" id="IPR011333">
    <property type="entry name" value="SKP1/BTB/POZ_sf"/>
</dbReference>
<evidence type="ECO:0000259" key="2">
    <source>
        <dbReference type="SMART" id="SM00225"/>
    </source>
</evidence>
<evidence type="ECO:0000313" key="4">
    <source>
        <dbReference type="Proteomes" id="UP000636709"/>
    </source>
</evidence>
<dbReference type="SMART" id="SM00225">
    <property type="entry name" value="BTB"/>
    <property type="match status" value="1"/>
</dbReference>
<dbReference type="Gene3D" id="3.30.710.10">
    <property type="entry name" value="Potassium Channel Kv1.1, Chain A"/>
    <property type="match status" value="1"/>
</dbReference>
<evidence type="ECO:0000256" key="1">
    <source>
        <dbReference type="ARBA" id="ARBA00004906"/>
    </source>
</evidence>
<dbReference type="Proteomes" id="UP000636709">
    <property type="component" value="Unassembled WGS sequence"/>
</dbReference>
<dbReference type="AlphaFoldDB" id="A0A835EJL3"/>
<comment type="pathway">
    <text evidence="1">Protein modification; protein ubiquitination.</text>
</comment>
<dbReference type="Pfam" id="PF00651">
    <property type="entry name" value="BTB"/>
    <property type="match status" value="1"/>
</dbReference>
<gene>
    <name evidence="3" type="ORF">HU200_037884</name>
</gene>
<protein>
    <recommendedName>
        <fullName evidence="2">BTB domain-containing protein</fullName>
    </recommendedName>
</protein>
<dbReference type="InterPro" id="IPR000210">
    <property type="entry name" value="BTB/POZ_dom"/>
</dbReference>
<reference evidence="3" key="1">
    <citation type="submission" date="2020-07" db="EMBL/GenBank/DDBJ databases">
        <title>Genome sequence and genetic diversity analysis of an under-domesticated orphan crop, white fonio (Digitaria exilis).</title>
        <authorList>
            <person name="Bennetzen J.L."/>
            <person name="Chen S."/>
            <person name="Ma X."/>
            <person name="Wang X."/>
            <person name="Yssel A.E.J."/>
            <person name="Chaluvadi S.R."/>
            <person name="Johnson M."/>
            <person name="Gangashetty P."/>
            <person name="Hamidou F."/>
            <person name="Sanogo M.D."/>
            <person name="Zwaenepoel A."/>
            <person name="Wallace J."/>
            <person name="Van De Peer Y."/>
            <person name="Van Deynze A."/>
        </authorList>
    </citation>
    <scope>NUCLEOTIDE SEQUENCE</scope>
    <source>
        <tissue evidence="3">Leaves</tissue>
    </source>
</reference>
<sequence length="181" mass="20860">MLNNGTFSDILVNADGGSIKAHRAVLALKENEQSMVDISDMSLEACQAFIAYIYGCIPGEEFLPHRSELVSAADKYDIVELKNMYERSMTDDVDNDNVLERLQIAHQYGLSTLKKVCMWLLVEFLRIYDIPDDFREFIGKGDPDLVAEVMQSCRGQGYRLRCWLQFIYQNWTHPVLKKEDH</sequence>
<dbReference type="InterPro" id="IPR044714">
    <property type="entry name" value="AtSIBP1-like"/>
</dbReference>
<feature type="domain" description="BTB" evidence="2">
    <location>
        <begin position="8"/>
        <end position="93"/>
    </location>
</feature>
<dbReference type="OrthoDB" id="685334at2759"/>
<dbReference type="EMBL" id="JACEFO010001901">
    <property type="protein sequence ID" value="KAF8694793.1"/>
    <property type="molecule type" value="Genomic_DNA"/>
</dbReference>